<keyword evidence="3" id="KW-1185">Reference proteome</keyword>
<dbReference type="SUPFAM" id="SSF53448">
    <property type="entry name" value="Nucleotide-diphospho-sugar transferases"/>
    <property type="match status" value="1"/>
</dbReference>
<accession>A0A1S7R1W2</accession>
<reference evidence="3" key="1">
    <citation type="submission" date="2016-01" db="EMBL/GenBank/DDBJ databases">
        <authorList>
            <person name="Regsiter A."/>
            <person name="william w."/>
        </authorList>
    </citation>
    <scope>NUCLEOTIDE SEQUENCE [LARGE SCALE GENOMIC DNA]</scope>
    <source>
        <strain evidence="3">CFBP 6623</strain>
    </source>
</reference>
<keyword evidence="2" id="KW-0808">Transferase</keyword>
<feature type="domain" description="Glycosyltransferase 2-like" evidence="1">
    <location>
        <begin position="13"/>
        <end position="196"/>
    </location>
</feature>
<dbReference type="PANTHER" id="PTHR43179:SF7">
    <property type="entry name" value="RHAMNOSYLTRANSFERASE WBBL"/>
    <property type="match status" value="1"/>
</dbReference>
<proteinExistence type="predicted"/>
<dbReference type="PANTHER" id="PTHR43179">
    <property type="entry name" value="RHAMNOSYLTRANSFERASE WBBL"/>
    <property type="match status" value="1"/>
</dbReference>
<name>A0A1S7R1W2_9HYPH</name>
<organism evidence="2 3">
    <name type="scientific">Agrobacterium tomkonis CFBP 6623</name>
    <dbReference type="NCBI Taxonomy" id="1183432"/>
    <lineage>
        <taxon>Bacteria</taxon>
        <taxon>Pseudomonadati</taxon>
        <taxon>Pseudomonadota</taxon>
        <taxon>Alphaproteobacteria</taxon>
        <taxon>Hyphomicrobiales</taxon>
        <taxon>Rhizobiaceae</taxon>
        <taxon>Rhizobium/Agrobacterium group</taxon>
        <taxon>Agrobacterium</taxon>
        <taxon>Agrobacterium tumefaciens complex</taxon>
    </lineage>
</organism>
<dbReference type="Pfam" id="PF00535">
    <property type="entry name" value="Glycos_transf_2"/>
    <property type="match status" value="1"/>
</dbReference>
<dbReference type="STRING" id="1183432.AGR3A_Lc120044"/>
<dbReference type="InterPro" id="IPR001173">
    <property type="entry name" value="Glyco_trans_2-like"/>
</dbReference>
<dbReference type="Proteomes" id="UP000191988">
    <property type="component" value="Unassembled WGS sequence"/>
</dbReference>
<dbReference type="Gene3D" id="3.90.550.10">
    <property type="entry name" value="Spore Coat Polysaccharide Biosynthesis Protein SpsA, Chain A"/>
    <property type="match status" value="1"/>
</dbReference>
<evidence type="ECO:0000313" key="3">
    <source>
        <dbReference type="Proteomes" id="UP000191988"/>
    </source>
</evidence>
<dbReference type="EMBL" id="FBWK01000048">
    <property type="protein sequence ID" value="CUX45663.1"/>
    <property type="molecule type" value="Genomic_DNA"/>
</dbReference>
<dbReference type="GO" id="GO:0016740">
    <property type="term" value="F:transferase activity"/>
    <property type="evidence" value="ECO:0007669"/>
    <property type="project" value="UniProtKB-KW"/>
</dbReference>
<dbReference type="InterPro" id="IPR029044">
    <property type="entry name" value="Nucleotide-diphossugar_trans"/>
</dbReference>
<evidence type="ECO:0000313" key="2">
    <source>
        <dbReference type="EMBL" id="CUX45663.1"/>
    </source>
</evidence>
<dbReference type="CDD" id="cd04186">
    <property type="entry name" value="GT_2_like_c"/>
    <property type="match status" value="1"/>
</dbReference>
<dbReference type="AlphaFoldDB" id="A0A1S7R1W2"/>
<sequence>MVNIMAKRQRLHVILVNFRTPELTIRSVGSIRERGIAKAENITVVENCSGDDSMRLMQTAMPDIEIKASLVNGGFGAGVNFGAAGIDADYLLILNPDTYFEMDSVTPVLDHMDAMPDIGIAGLDLINPDGSRQYGARRFYSVLDIATRRFGQLRPLMKSRINRHLMLDETDRGEPFNAEWVMGTGFIIRRDLFNRLGGMEENYFLYMEDVDLCARTWMSGRRVVYFPGLPLVHDHQRQSAASPLSFAGRAHIRSLLLFARRFHLPLFRSPGIANIISSGRKKRWSEEPPTNVFTTTSIDL</sequence>
<evidence type="ECO:0000259" key="1">
    <source>
        <dbReference type="Pfam" id="PF00535"/>
    </source>
</evidence>
<protein>
    <submittedName>
        <fullName evidence="2">Glycosyl transferase, family 2</fullName>
    </submittedName>
</protein>
<gene>
    <name evidence="2" type="ORF">AGR3A_Lc120044</name>
</gene>